<proteinExistence type="predicted"/>
<dbReference type="Proteomes" id="UP000655759">
    <property type="component" value="Unassembled WGS sequence"/>
</dbReference>
<sequence length="111" mass="11996">MSSTGHRTITVVSEDRKFDVSIEKYDNGFFISIFEGSKKLGATIMSIGTGPSPSSSIIIPIRDDAVFLKLVSQKIASEFRGICIVSLSVQKELGSSAGKVLIEKITEAVRE</sequence>
<reference evidence="1" key="1">
    <citation type="submission" date="2021-02" db="EMBL/GenBank/DDBJ databases">
        <authorList>
            <person name="Han P."/>
        </authorList>
    </citation>
    <scope>NUCLEOTIDE SEQUENCE</scope>
    <source>
        <strain evidence="1">Candidatus Nitrosotenuis uzonensis 5A</strain>
    </source>
</reference>
<comment type="caution">
    <text evidence="1">The sequence shown here is derived from an EMBL/GenBank/DDBJ whole genome shotgun (WGS) entry which is preliminary data.</text>
</comment>
<gene>
    <name evidence="1" type="ORF">NUZ5A_20354</name>
</gene>
<organism evidence="1 2">
    <name type="scientific">Candidatus Nitrosotenuis uzonensis</name>
    <dbReference type="NCBI Taxonomy" id="1407055"/>
    <lineage>
        <taxon>Archaea</taxon>
        <taxon>Nitrososphaerota</taxon>
        <taxon>Candidatus Nitrosotenuis</taxon>
    </lineage>
</organism>
<evidence type="ECO:0000313" key="2">
    <source>
        <dbReference type="Proteomes" id="UP000655759"/>
    </source>
</evidence>
<protein>
    <recommendedName>
        <fullName evidence="3">Proteasome assembly chaperone 3</fullName>
    </recommendedName>
</protein>
<accession>A0A812EZ54</accession>
<evidence type="ECO:0000313" key="1">
    <source>
        <dbReference type="EMBL" id="CAE6487698.1"/>
    </source>
</evidence>
<dbReference type="AlphaFoldDB" id="A0A812EZ54"/>
<evidence type="ECO:0008006" key="3">
    <source>
        <dbReference type="Google" id="ProtNLM"/>
    </source>
</evidence>
<name>A0A812EZ54_9ARCH</name>
<dbReference type="EMBL" id="CAJNAQ010000002">
    <property type="protein sequence ID" value="CAE6487698.1"/>
    <property type="molecule type" value="Genomic_DNA"/>
</dbReference>
<dbReference type="RefSeq" id="WP_205098110.1">
    <property type="nucleotide sequence ID" value="NZ_CAJNAQ010000002.1"/>
</dbReference>